<protein>
    <recommendedName>
        <fullName evidence="1">Ubiquitin-like domain-containing protein</fullName>
    </recommendedName>
</protein>
<keyword evidence="3" id="KW-1185">Reference proteome</keyword>
<proteinExistence type="predicted"/>
<evidence type="ECO:0000313" key="2">
    <source>
        <dbReference type="EMBL" id="RXW14121.1"/>
    </source>
</evidence>
<organism evidence="2 3">
    <name type="scientific">Candolleomyces aberdarensis</name>
    <dbReference type="NCBI Taxonomy" id="2316362"/>
    <lineage>
        <taxon>Eukaryota</taxon>
        <taxon>Fungi</taxon>
        <taxon>Dikarya</taxon>
        <taxon>Basidiomycota</taxon>
        <taxon>Agaricomycotina</taxon>
        <taxon>Agaricomycetes</taxon>
        <taxon>Agaricomycetidae</taxon>
        <taxon>Agaricales</taxon>
        <taxon>Agaricineae</taxon>
        <taxon>Psathyrellaceae</taxon>
        <taxon>Candolleomyces</taxon>
    </lineage>
</organism>
<name>A0A4Q2D6F7_9AGAR</name>
<dbReference type="STRING" id="2316362.A0A4Q2D6F7"/>
<feature type="domain" description="Ubiquitin-like" evidence="1">
    <location>
        <begin position="110"/>
        <end position="189"/>
    </location>
</feature>
<comment type="caution">
    <text evidence="2">The sequence shown here is derived from an EMBL/GenBank/DDBJ whole genome shotgun (WGS) entry which is preliminary data.</text>
</comment>
<dbReference type="Pfam" id="PF22893">
    <property type="entry name" value="ULD_2"/>
    <property type="match status" value="1"/>
</dbReference>
<dbReference type="EMBL" id="SDEE01000761">
    <property type="protein sequence ID" value="RXW14121.1"/>
    <property type="molecule type" value="Genomic_DNA"/>
</dbReference>
<dbReference type="AlphaFoldDB" id="A0A4Q2D6F7"/>
<dbReference type="Proteomes" id="UP000290288">
    <property type="component" value="Unassembled WGS sequence"/>
</dbReference>
<evidence type="ECO:0000259" key="1">
    <source>
        <dbReference type="Pfam" id="PF22893"/>
    </source>
</evidence>
<dbReference type="OrthoDB" id="3271094at2759"/>
<evidence type="ECO:0000313" key="3">
    <source>
        <dbReference type="Proteomes" id="UP000290288"/>
    </source>
</evidence>
<reference evidence="2 3" key="1">
    <citation type="submission" date="2019-01" db="EMBL/GenBank/DDBJ databases">
        <title>Draft genome sequence of Psathyrella aberdarensis IHI B618.</title>
        <authorList>
            <person name="Buettner E."/>
            <person name="Kellner H."/>
        </authorList>
    </citation>
    <scope>NUCLEOTIDE SEQUENCE [LARGE SCALE GENOMIC DNA]</scope>
    <source>
        <strain evidence="2 3">IHI B618</strain>
    </source>
</reference>
<sequence>MDRTGNSPPNKEKGLRMGFLSLLRRAFLKLQRGKGAGNPPSGDEQPAPGGVQIFQDSNNITIGQMTVNNVAGNQIVYNNNWAEHQEAAELLRTLQRFQRRLPQAVGFSNANAVMITDALGETFTLPWSIVATYQDLHDALSKHFRGKVGEERVVEKRYCVARLNGTLVDGRDWSDALVGEELVMSMLVKREWGGLFGT</sequence>
<gene>
    <name evidence="2" type="ORF">EST38_g11730</name>
</gene>
<dbReference type="InterPro" id="IPR054464">
    <property type="entry name" value="ULD_fung"/>
</dbReference>
<accession>A0A4Q2D6F7</accession>